<dbReference type="InterPro" id="IPR010263">
    <property type="entry name" value="T6SS_TssK"/>
</dbReference>
<evidence type="ECO:0000313" key="2">
    <source>
        <dbReference type="Proteomes" id="UP001245184"/>
    </source>
</evidence>
<dbReference type="PANTHER" id="PTHR35566:SF1">
    <property type="entry name" value="TYPE VI SECRETION SYSTEM BASEPLATE COMPONENT TSSK1"/>
    <property type="match status" value="1"/>
</dbReference>
<organism evidence="1 2">
    <name type="scientific">Paraburkholderia graminis</name>
    <dbReference type="NCBI Taxonomy" id="60548"/>
    <lineage>
        <taxon>Bacteria</taxon>
        <taxon>Pseudomonadati</taxon>
        <taxon>Pseudomonadota</taxon>
        <taxon>Betaproteobacteria</taxon>
        <taxon>Burkholderiales</taxon>
        <taxon>Burkholderiaceae</taxon>
        <taxon>Paraburkholderia</taxon>
    </lineage>
</organism>
<dbReference type="AlphaFoldDB" id="A0ABD5CSQ4"/>
<dbReference type="PANTHER" id="PTHR35566">
    <property type="entry name" value="BLR3599 PROTEIN"/>
    <property type="match status" value="1"/>
</dbReference>
<dbReference type="Pfam" id="PF05936">
    <property type="entry name" value="T6SS_VasE"/>
    <property type="match status" value="1"/>
</dbReference>
<proteinExistence type="predicted"/>
<dbReference type="RefSeq" id="WP_310035496.1">
    <property type="nucleotide sequence ID" value="NZ_JAVIZN010000003.1"/>
</dbReference>
<comment type="caution">
    <text evidence="1">The sequence shown here is derived from an EMBL/GenBank/DDBJ whole genome shotgun (WGS) entry which is preliminary data.</text>
</comment>
<reference evidence="1 2" key="1">
    <citation type="submission" date="2023-08" db="EMBL/GenBank/DDBJ databases">
        <title>Genome sequencing of plant associated microbes to promote plant fitness in Sorghum bicolor and Oryza sativa.</title>
        <authorList>
            <person name="Coleman-Derr D."/>
        </authorList>
    </citation>
    <scope>NUCLEOTIDE SEQUENCE [LARGE SCALE GENOMIC DNA]</scope>
    <source>
        <strain evidence="1 2">SLBN-33</strain>
    </source>
</reference>
<evidence type="ECO:0000313" key="1">
    <source>
        <dbReference type="EMBL" id="MDR6208048.1"/>
    </source>
</evidence>
<gene>
    <name evidence="1" type="ORF">QF025_006849</name>
</gene>
<accession>A0ABD5CSQ4</accession>
<name>A0ABD5CSQ4_9BURK</name>
<sequence length="461" mass="51174">MNIDQPLYWHQGLFLQPQHLQHNDRLNAHRVARLAQVSMPHAWGIVSLQIAEASLATGQMAVNQLSVCFRDGTLAEFPGNALLEPRSFVPGELANGSRTVYVGLRRVVPGQPNAGMYETLDAAARSQTRFATLAEPQSAPDYLEGKRAADVRAMHYVLRLFWEHEVPDLANYELVAMARIEQDGDVTRLSPRFVPPCANIGASPALTQILRDVRDELIGRAHQLEVYKHPADAAQGEFDPGQLRLLMALAVLNRFGPLLCHLLETPQVHPWDVYGTLRQLVGELSWFSMRCDMLGRAPDGQVLVPAYRHDELGPQLAAVASLIGQMMNEITFGPEQVVRFTETSSGWLAELPDAFLAVRNRYYLVVSGMVDAEQLGVTLPRDAKLGAPNEVDDFVNRSLPGVELLYLQVPPSGMPRRSGAVYFRIEQMSEAWVSVVRSRAAVLFFPDAPKQFVAELVAVTR</sequence>
<protein>
    <submittedName>
        <fullName evidence="1">Type VI secretion system protein ImpJ</fullName>
    </submittedName>
</protein>
<dbReference type="NCBIfam" id="TIGR03353">
    <property type="entry name" value="VI_chp_4"/>
    <property type="match status" value="1"/>
</dbReference>
<dbReference type="Proteomes" id="UP001245184">
    <property type="component" value="Unassembled WGS sequence"/>
</dbReference>
<dbReference type="EMBL" id="JAVIZN010000003">
    <property type="protein sequence ID" value="MDR6208048.1"/>
    <property type="molecule type" value="Genomic_DNA"/>
</dbReference>